<protein>
    <submittedName>
        <fullName evidence="1">Uncharacterized protein</fullName>
    </submittedName>
</protein>
<accession>A0A0N0U343</accession>
<dbReference type="EMBL" id="KQ435987">
    <property type="protein sequence ID" value="KOX67728.1"/>
    <property type="molecule type" value="Genomic_DNA"/>
</dbReference>
<reference evidence="1 2" key="1">
    <citation type="submission" date="2015-07" db="EMBL/GenBank/DDBJ databases">
        <title>The genome of Melipona quadrifasciata.</title>
        <authorList>
            <person name="Pan H."/>
            <person name="Kapheim K."/>
        </authorList>
    </citation>
    <scope>NUCLEOTIDE SEQUENCE [LARGE SCALE GENOMIC DNA]</scope>
    <source>
        <strain evidence="1">0111107301</strain>
        <tissue evidence="1">Whole body</tissue>
    </source>
</reference>
<sequence>MNDADRLRYVMDCLYRRRYSEIDQSICNKGGEGLLSEAGKEEKRLLVTRGPRVPHIRSYIIIARIERIEILIF</sequence>
<name>A0A0N0U343_9HYME</name>
<proteinExistence type="predicted"/>
<gene>
    <name evidence="1" type="ORF">WN51_08789</name>
</gene>
<keyword evidence="2" id="KW-1185">Reference proteome</keyword>
<organism evidence="1 2">
    <name type="scientific">Melipona quadrifasciata</name>
    <dbReference type="NCBI Taxonomy" id="166423"/>
    <lineage>
        <taxon>Eukaryota</taxon>
        <taxon>Metazoa</taxon>
        <taxon>Ecdysozoa</taxon>
        <taxon>Arthropoda</taxon>
        <taxon>Hexapoda</taxon>
        <taxon>Insecta</taxon>
        <taxon>Pterygota</taxon>
        <taxon>Neoptera</taxon>
        <taxon>Endopterygota</taxon>
        <taxon>Hymenoptera</taxon>
        <taxon>Apocrita</taxon>
        <taxon>Aculeata</taxon>
        <taxon>Apoidea</taxon>
        <taxon>Anthophila</taxon>
        <taxon>Apidae</taxon>
        <taxon>Melipona</taxon>
    </lineage>
</organism>
<evidence type="ECO:0000313" key="1">
    <source>
        <dbReference type="EMBL" id="KOX67728.1"/>
    </source>
</evidence>
<evidence type="ECO:0000313" key="2">
    <source>
        <dbReference type="Proteomes" id="UP000053105"/>
    </source>
</evidence>
<dbReference type="Proteomes" id="UP000053105">
    <property type="component" value="Unassembled WGS sequence"/>
</dbReference>
<dbReference type="AlphaFoldDB" id="A0A0N0U343"/>